<dbReference type="GO" id="GO:0003684">
    <property type="term" value="F:damaged DNA binding"/>
    <property type="evidence" value="ECO:0007669"/>
    <property type="project" value="InterPro"/>
</dbReference>
<dbReference type="Pfam" id="PF00817">
    <property type="entry name" value="IMS"/>
    <property type="match status" value="1"/>
</dbReference>
<reference evidence="11" key="1">
    <citation type="submission" date="2013-12" db="EMBL/GenBank/DDBJ databases">
        <title>The Genome Sequence of Aphanomyces invadans NJM9701.</title>
        <authorList>
            <consortium name="The Broad Institute Genomics Platform"/>
            <person name="Russ C."/>
            <person name="Tyler B."/>
            <person name="van West P."/>
            <person name="Dieguez-Uribeondo J."/>
            <person name="Young S.K."/>
            <person name="Zeng Q."/>
            <person name="Gargeya S."/>
            <person name="Fitzgerald M."/>
            <person name="Abouelleil A."/>
            <person name="Alvarado L."/>
            <person name="Chapman S.B."/>
            <person name="Gainer-Dewar J."/>
            <person name="Goldberg J."/>
            <person name="Griggs A."/>
            <person name="Gujja S."/>
            <person name="Hansen M."/>
            <person name="Howarth C."/>
            <person name="Imamovic A."/>
            <person name="Ireland A."/>
            <person name="Larimer J."/>
            <person name="McCowan C."/>
            <person name="Murphy C."/>
            <person name="Pearson M."/>
            <person name="Poon T.W."/>
            <person name="Priest M."/>
            <person name="Roberts A."/>
            <person name="Saif S."/>
            <person name="Shea T."/>
            <person name="Sykes S."/>
            <person name="Wortman J."/>
            <person name="Nusbaum C."/>
            <person name="Birren B."/>
        </authorList>
    </citation>
    <scope>NUCLEOTIDE SEQUENCE [LARGE SCALE GENOMIC DNA]</scope>
    <source>
        <strain evidence="11">NJM9701</strain>
    </source>
</reference>
<evidence type="ECO:0000256" key="8">
    <source>
        <dbReference type="ARBA" id="ARBA00023242"/>
    </source>
</evidence>
<dbReference type="SUPFAM" id="SSF56672">
    <property type="entry name" value="DNA/RNA polymerases"/>
    <property type="match status" value="1"/>
</dbReference>
<dbReference type="eggNOG" id="KOG2095">
    <property type="taxonomic scope" value="Eukaryota"/>
</dbReference>
<dbReference type="PIRSF" id="PIRSF036603">
    <property type="entry name" value="DPol_eta"/>
    <property type="match status" value="1"/>
</dbReference>
<dbReference type="AlphaFoldDB" id="A0A024UNZ8"/>
<keyword evidence="8" id="KW-0539">Nucleus</keyword>
<dbReference type="InterPro" id="IPR041298">
    <property type="entry name" value="UBZ3"/>
</dbReference>
<dbReference type="Gene3D" id="3.30.1490.100">
    <property type="entry name" value="DNA polymerase, Y-family, little finger domain"/>
    <property type="match status" value="1"/>
</dbReference>
<feature type="domain" description="UBZ3-type" evidence="10">
    <location>
        <begin position="516"/>
        <end position="549"/>
    </location>
</feature>
<dbReference type="PANTHER" id="PTHR45873">
    <property type="entry name" value="DNA POLYMERASE ETA"/>
    <property type="match status" value="1"/>
</dbReference>
<dbReference type="GO" id="GO:0005634">
    <property type="term" value="C:nucleus"/>
    <property type="evidence" value="ECO:0007669"/>
    <property type="project" value="UniProtKB-SubCell"/>
</dbReference>
<dbReference type="GO" id="GO:0005657">
    <property type="term" value="C:replication fork"/>
    <property type="evidence" value="ECO:0007669"/>
    <property type="project" value="TreeGrafter"/>
</dbReference>
<keyword evidence="4" id="KW-0227">DNA damage</keyword>
<evidence type="ECO:0000256" key="6">
    <source>
        <dbReference type="ARBA" id="ARBA00022833"/>
    </source>
</evidence>
<name>A0A024UNZ8_9STRA</name>
<dbReference type="Gene3D" id="1.10.150.20">
    <property type="entry name" value="5' to 3' exonuclease, C-terminal subdomain"/>
    <property type="match status" value="1"/>
</dbReference>
<keyword evidence="7" id="KW-0234">DNA repair</keyword>
<dbReference type="PROSITE" id="PS51907">
    <property type="entry name" value="ZF_UBZ3"/>
    <property type="match status" value="1"/>
</dbReference>
<dbReference type="InterPro" id="IPR052230">
    <property type="entry name" value="DNA_polymerase_eta"/>
</dbReference>
<sequence>MEVGGNVAVEEAATTRVILHLDLDCFYAQVEHERLGIPHSEPLAVQQWGSLLAVNYAARPFGVARSENIGDARKKCPSIHLPHVETLGEGSEVAPNRTKQKAILRRYRAASRQVFQVIALHAPVYEKASIDEVYMDVTLQCLDRLESGVSDGLSIGATHVFGVEDGPFPSTRQEKLLCIGAEIAQEIRDDIQHTLHFTTSVGIATNKLLAKLASPQHKPDGQTMIPPRSVHSFMHSFRVDKIRGLGGKLGKRLLAMATPASQHTEEVAPKDEGSSKPKVTAGAIIDEYGLPGLQKAFGVDTGRHIFTLCMGNDGNDPVNMKKVLLAQLNSVKSFEQRTGYLTSESMFHYWLRILCEEMVWRFDEEQEENQRIPTQFTLSCDRSDRQKKLTRHFAVPTTVDATTFYAAASSQITDVSTILPCAHVVLSAKDFVSTVNPSVKITHFFKETNTLMKNRVGPVGQVDDGAEHGGGGNAIPSVPLKPSRAKLGKAPAALSIMQFFAKEPTPDAASNQGSVHGHNGFFCTECNKFVQTTAREHADHHLALALSSQWNDDDERPVKKRSKQGPMDFFLRKV</sequence>
<dbReference type="Gene3D" id="3.30.70.270">
    <property type="match status" value="2"/>
</dbReference>
<keyword evidence="3" id="KW-0479">Metal-binding</keyword>
<evidence type="ECO:0000313" key="11">
    <source>
        <dbReference type="EMBL" id="ETW07572.1"/>
    </source>
</evidence>
<dbReference type="Gene3D" id="3.40.1170.60">
    <property type="match status" value="1"/>
</dbReference>
<dbReference type="VEuPathDB" id="FungiDB:H310_02056"/>
<evidence type="ECO:0000256" key="1">
    <source>
        <dbReference type="ARBA" id="ARBA00004123"/>
    </source>
</evidence>
<evidence type="ECO:0008006" key="12">
    <source>
        <dbReference type="Google" id="ProtNLM"/>
    </source>
</evidence>
<evidence type="ECO:0000256" key="7">
    <source>
        <dbReference type="ARBA" id="ARBA00023204"/>
    </source>
</evidence>
<dbReference type="SUPFAM" id="SSF100879">
    <property type="entry name" value="Lesion bypass DNA polymerase (Y-family), little finger domain"/>
    <property type="match status" value="1"/>
</dbReference>
<accession>A0A024UNZ8</accession>
<dbReference type="GO" id="GO:0008270">
    <property type="term" value="F:zinc ion binding"/>
    <property type="evidence" value="ECO:0007669"/>
    <property type="project" value="UniProtKB-KW"/>
</dbReference>
<dbReference type="InterPro" id="IPR036775">
    <property type="entry name" value="DNA_pol_Y-fam_lit_finger_sf"/>
</dbReference>
<dbReference type="GeneID" id="20079106"/>
<dbReference type="PROSITE" id="PS50173">
    <property type="entry name" value="UMUC"/>
    <property type="match status" value="1"/>
</dbReference>
<dbReference type="GO" id="GO:0003887">
    <property type="term" value="F:DNA-directed DNA polymerase activity"/>
    <property type="evidence" value="ECO:0007669"/>
    <property type="project" value="TreeGrafter"/>
</dbReference>
<evidence type="ECO:0000256" key="3">
    <source>
        <dbReference type="ARBA" id="ARBA00022723"/>
    </source>
</evidence>
<dbReference type="InterPro" id="IPR043502">
    <property type="entry name" value="DNA/RNA_pol_sf"/>
</dbReference>
<organism evidence="11">
    <name type="scientific">Aphanomyces invadans</name>
    <dbReference type="NCBI Taxonomy" id="157072"/>
    <lineage>
        <taxon>Eukaryota</taxon>
        <taxon>Sar</taxon>
        <taxon>Stramenopiles</taxon>
        <taxon>Oomycota</taxon>
        <taxon>Saprolegniomycetes</taxon>
        <taxon>Saprolegniales</taxon>
        <taxon>Verrucalvaceae</taxon>
        <taxon>Aphanomyces</taxon>
    </lineage>
</organism>
<dbReference type="RefSeq" id="XP_008863665.1">
    <property type="nucleotide sequence ID" value="XM_008865443.1"/>
</dbReference>
<feature type="domain" description="UmuC" evidence="9">
    <location>
        <begin position="18"/>
        <end position="246"/>
    </location>
</feature>
<comment type="subcellular location">
    <subcellularLocation>
        <location evidence="1">Nucleus</location>
    </subcellularLocation>
</comment>
<evidence type="ECO:0000259" key="10">
    <source>
        <dbReference type="PROSITE" id="PS51907"/>
    </source>
</evidence>
<dbReference type="InterPro" id="IPR043128">
    <property type="entry name" value="Rev_trsase/Diguanyl_cyclase"/>
</dbReference>
<protein>
    <recommendedName>
        <fullName evidence="12">UmuC domain-containing protein</fullName>
    </recommendedName>
</protein>
<proteinExistence type="predicted"/>
<dbReference type="GO" id="GO:0006281">
    <property type="term" value="P:DNA repair"/>
    <property type="evidence" value="ECO:0007669"/>
    <property type="project" value="UniProtKB-KW"/>
</dbReference>
<dbReference type="GO" id="GO:0009314">
    <property type="term" value="P:response to radiation"/>
    <property type="evidence" value="ECO:0007669"/>
    <property type="project" value="TreeGrafter"/>
</dbReference>
<keyword evidence="2" id="KW-0808">Transferase</keyword>
<dbReference type="STRING" id="157072.A0A024UNZ8"/>
<dbReference type="InterPro" id="IPR001126">
    <property type="entry name" value="UmuC"/>
</dbReference>
<evidence type="ECO:0000259" key="9">
    <source>
        <dbReference type="PROSITE" id="PS50173"/>
    </source>
</evidence>
<dbReference type="PANTHER" id="PTHR45873:SF1">
    <property type="entry name" value="DNA POLYMERASE ETA"/>
    <property type="match status" value="1"/>
</dbReference>
<dbReference type="GO" id="GO:0035861">
    <property type="term" value="C:site of double-strand break"/>
    <property type="evidence" value="ECO:0007669"/>
    <property type="project" value="TreeGrafter"/>
</dbReference>
<keyword evidence="5" id="KW-0863">Zinc-finger</keyword>
<evidence type="ECO:0000256" key="5">
    <source>
        <dbReference type="ARBA" id="ARBA00022771"/>
    </source>
</evidence>
<dbReference type="EMBL" id="KI913954">
    <property type="protein sequence ID" value="ETW07572.1"/>
    <property type="molecule type" value="Genomic_DNA"/>
</dbReference>
<evidence type="ECO:0000256" key="4">
    <source>
        <dbReference type="ARBA" id="ARBA00022763"/>
    </source>
</evidence>
<dbReference type="GO" id="GO:0042276">
    <property type="term" value="P:error-prone translesion synthesis"/>
    <property type="evidence" value="ECO:0007669"/>
    <property type="project" value="TreeGrafter"/>
</dbReference>
<evidence type="ECO:0000256" key="2">
    <source>
        <dbReference type="ARBA" id="ARBA00022679"/>
    </source>
</evidence>
<dbReference type="OrthoDB" id="447129at2759"/>
<keyword evidence="6" id="KW-0862">Zinc</keyword>
<gene>
    <name evidence="11" type="ORF">H310_02056</name>
</gene>